<dbReference type="PANTHER" id="PTHR42997">
    <property type="entry name" value="HIT FAMILY HYDROLASE"/>
    <property type="match status" value="1"/>
</dbReference>
<accession>A0A382DSA3</accession>
<dbReference type="InterPro" id="IPR003615">
    <property type="entry name" value="HNH_nuc"/>
</dbReference>
<feature type="domain" description="HIT" evidence="1">
    <location>
        <begin position="207"/>
        <end position="314"/>
    </location>
</feature>
<dbReference type="Pfam" id="PF01230">
    <property type="entry name" value="HIT"/>
    <property type="match status" value="1"/>
</dbReference>
<dbReference type="SUPFAM" id="SSF54197">
    <property type="entry name" value="HIT-like"/>
    <property type="match status" value="1"/>
</dbReference>
<dbReference type="PRINTS" id="PR00332">
    <property type="entry name" value="HISTRIAD"/>
</dbReference>
<dbReference type="PROSITE" id="PS51084">
    <property type="entry name" value="HIT_2"/>
    <property type="match status" value="1"/>
</dbReference>
<dbReference type="InterPro" id="IPR001310">
    <property type="entry name" value="Histidine_triad_HIT"/>
</dbReference>
<dbReference type="SMART" id="SM00507">
    <property type="entry name" value="HNHc"/>
    <property type="match status" value="1"/>
</dbReference>
<evidence type="ECO:0000259" key="1">
    <source>
        <dbReference type="PROSITE" id="PS51084"/>
    </source>
</evidence>
<dbReference type="Gene3D" id="1.10.30.50">
    <property type="match status" value="1"/>
</dbReference>
<dbReference type="Pfam" id="PF01844">
    <property type="entry name" value="HNH"/>
    <property type="match status" value="1"/>
</dbReference>
<dbReference type="GO" id="GO:0004519">
    <property type="term" value="F:endonuclease activity"/>
    <property type="evidence" value="ECO:0007669"/>
    <property type="project" value="InterPro"/>
</dbReference>
<dbReference type="InterPro" id="IPR052908">
    <property type="entry name" value="AP-4-A_phosphorylase"/>
</dbReference>
<proteinExistence type="predicted"/>
<dbReference type="CDD" id="cd00085">
    <property type="entry name" value="HNHc"/>
    <property type="match status" value="1"/>
</dbReference>
<dbReference type="EMBL" id="UINC01040708">
    <property type="protein sequence ID" value="SVB40962.1"/>
    <property type="molecule type" value="Genomic_DNA"/>
</dbReference>
<dbReference type="InterPro" id="IPR011146">
    <property type="entry name" value="HIT-like"/>
</dbReference>
<protein>
    <recommendedName>
        <fullName evidence="1">HIT domain-containing protein</fullName>
    </recommendedName>
</protein>
<dbReference type="Gene3D" id="3.30.428.10">
    <property type="entry name" value="HIT-like"/>
    <property type="match status" value="1"/>
</dbReference>
<name>A0A382DSA3_9ZZZZ</name>
<sequence>MPSKTFKSLSDFIQKKMRMAHIYQPVMLMELLKGSGKSKVKQIAKKFLQHDLSQIEYYEQITKSMPGKVLKSHGWVEKEGEEYQLTDFDKLSDSEVKELIDLCQVKLKKYLDDRGKKAFSHRKKSSGIISGTVKYEVLKNAKFRCELCGISADKKALEVDHIIPRNKGGSDDITNFQALCYSCNSMKRDRDDTDFREVVASYKNRDDSCPFCSFKKSDIIDSEELAVTVRDQYPVTPLHSLIIPKRHVGSYFDLGRPEVNACNLLLERQKDIIQKKDSSVTGFNIGINDGDTAGQTVMHCHIHLIPRRKGDMDDPRGGVRGVIPEMQSY</sequence>
<dbReference type="InterPro" id="IPR002711">
    <property type="entry name" value="HNH"/>
</dbReference>
<dbReference type="InterPro" id="IPR036265">
    <property type="entry name" value="HIT-like_sf"/>
</dbReference>
<dbReference type="GO" id="GO:0008270">
    <property type="term" value="F:zinc ion binding"/>
    <property type="evidence" value="ECO:0007669"/>
    <property type="project" value="InterPro"/>
</dbReference>
<reference evidence="2" key="1">
    <citation type="submission" date="2018-05" db="EMBL/GenBank/DDBJ databases">
        <authorList>
            <person name="Lanie J.A."/>
            <person name="Ng W.-L."/>
            <person name="Kazmierczak K.M."/>
            <person name="Andrzejewski T.M."/>
            <person name="Davidsen T.M."/>
            <person name="Wayne K.J."/>
            <person name="Tettelin H."/>
            <person name="Glass J.I."/>
            <person name="Rusch D."/>
            <person name="Podicherti R."/>
            <person name="Tsui H.-C.T."/>
            <person name="Winkler M.E."/>
        </authorList>
    </citation>
    <scope>NUCLEOTIDE SEQUENCE</scope>
</reference>
<gene>
    <name evidence="2" type="ORF">METZ01_LOCUS193816</name>
</gene>
<dbReference type="AlphaFoldDB" id="A0A382DSA3"/>
<evidence type="ECO:0000313" key="2">
    <source>
        <dbReference type="EMBL" id="SVB40962.1"/>
    </source>
</evidence>
<organism evidence="2">
    <name type="scientific">marine metagenome</name>
    <dbReference type="NCBI Taxonomy" id="408172"/>
    <lineage>
        <taxon>unclassified sequences</taxon>
        <taxon>metagenomes</taxon>
        <taxon>ecological metagenomes</taxon>
    </lineage>
</organism>
<dbReference type="PANTHER" id="PTHR42997:SF1">
    <property type="entry name" value="AP-4-A PHOSPHORYLASE"/>
    <property type="match status" value="1"/>
</dbReference>
<dbReference type="GO" id="GO:0003676">
    <property type="term" value="F:nucleic acid binding"/>
    <property type="evidence" value="ECO:0007669"/>
    <property type="project" value="InterPro"/>
</dbReference>